<proteinExistence type="predicted"/>
<reference evidence="2" key="1">
    <citation type="submission" date="2019-08" db="EMBL/GenBank/DDBJ databases">
        <authorList>
            <person name="Kucharzyk K."/>
            <person name="Murdoch R.W."/>
            <person name="Higgins S."/>
            <person name="Loffler F."/>
        </authorList>
    </citation>
    <scope>NUCLEOTIDE SEQUENCE</scope>
</reference>
<gene>
    <name evidence="2" type="ORF">SDC9_209266</name>
</gene>
<dbReference type="AlphaFoldDB" id="A0A645JCV6"/>
<accession>A0A645JCV6</accession>
<dbReference type="Pfam" id="PF01527">
    <property type="entry name" value="HTH_Tnp_1"/>
    <property type="match status" value="1"/>
</dbReference>
<dbReference type="InterPro" id="IPR002514">
    <property type="entry name" value="Transposase_8"/>
</dbReference>
<keyword evidence="1" id="KW-0175">Coiled coil</keyword>
<evidence type="ECO:0008006" key="3">
    <source>
        <dbReference type="Google" id="ProtNLM"/>
    </source>
</evidence>
<evidence type="ECO:0000313" key="2">
    <source>
        <dbReference type="EMBL" id="MPN61528.1"/>
    </source>
</evidence>
<evidence type="ECO:0000256" key="1">
    <source>
        <dbReference type="SAM" id="Coils"/>
    </source>
</evidence>
<organism evidence="2">
    <name type="scientific">bioreactor metagenome</name>
    <dbReference type="NCBI Taxonomy" id="1076179"/>
    <lineage>
        <taxon>unclassified sequences</taxon>
        <taxon>metagenomes</taxon>
        <taxon>ecological metagenomes</taxon>
    </lineage>
</organism>
<dbReference type="GO" id="GO:0003677">
    <property type="term" value="F:DNA binding"/>
    <property type="evidence" value="ECO:0007669"/>
    <property type="project" value="InterPro"/>
</dbReference>
<dbReference type="GO" id="GO:0004803">
    <property type="term" value="F:transposase activity"/>
    <property type="evidence" value="ECO:0007669"/>
    <property type="project" value="InterPro"/>
</dbReference>
<comment type="caution">
    <text evidence="2">The sequence shown here is derived from an EMBL/GenBank/DDBJ whole genome shotgun (WGS) entry which is preliminary data.</text>
</comment>
<sequence>MSGTKGMKQYPVEFRAKIKEEYEHGSSVKGLSREYGISRWAIQTWCGLAKGKEVFKEPKRRGRPRKNPMEKHQELELRVKELEREVALYKAFLHAAGRM</sequence>
<dbReference type="EMBL" id="VSSQ01138254">
    <property type="protein sequence ID" value="MPN61528.1"/>
    <property type="molecule type" value="Genomic_DNA"/>
</dbReference>
<name>A0A645JCV6_9ZZZZ</name>
<dbReference type="SUPFAM" id="SSF46689">
    <property type="entry name" value="Homeodomain-like"/>
    <property type="match status" value="1"/>
</dbReference>
<feature type="coiled-coil region" evidence="1">
    <location>
        <begin position="65"/>
        <end position="92"/>
    </location>
</feature>
<protein>
    <recommendedName>
        <fullName evidence="3">Transposase</fullName>
    </recommendedName>
</protein>
<dbReference type="GO" id="GO:0006313">
    <property type="term" value="P:DNA transposition"/>
    <property type="evidence" value="ECO:0007669"/>
    <property type="project" value="InterPro"/>
</dbReference>
<dbReference type="InterPro" id="IPR009057">
    <property type="entry name" value="Homeodomain-like_sf"/>
</dbReference>